<dbReference type="EMBL" id="OZ075117">
    <property type="protein sequence ID" value="CAL5083264.1"/>
    <property type="molecule type" value="Genomic_DNA"/>
</dbReference>
<name>A0ABC9H6T7_9POAL</name>
<dbReference type="AlphaFoldDB" id="A0ABC9H6T7"/>
<dbReference type="InterPro" id="IPR007658">
    <property type="entry name" value="DUF594"/>
</dbReference>
<dbReference type="PANTHER" id="PTHR31325">
    <property type="entry name" value="OS01G0798800 PROTEIN-RELATED"/>
    <property type="match status" value="1"/>
</dbReference>
<evidence type="ECO:0000313" key="4">
    <source>
        <dbReference type="EMBL" id="CAM0150555.1"/>
    </source>
</evidence>
<feature type="domain" description="DUF4220" evidence="2">
    <location>
        <begin position="73"/>
        <end position="439"/>
    </location>
</feature>
<reference evidence="4 5" key="1">
    <citation type="submission" date="2024-10" db="EMBL/GenBank/DDBJ databases">
        <authorList>
            <person name="Ryan C."/>
        </authorList>
    </citation>
    <scope>NUCLEOTIDE SEQUENCE [LARGE SCALE GENOMIC DNA]</scope>
</reference>
<dbReference type="EMBL" id="CAXIPR030003343">
    <property type="protein sequence ID" value="CAM0150555.1"/>
    <property type="molecule type" value="Genomic_DNA"/>
</dbReference>
<sequence>MEVFSFRNGSHHVVEWEGGSARRLAVAELALTSSTVLLTILVALSEIRPWLQIERHGWASAFRLFATVTPWACYSLVLYIFGIIQSAPLKDDLSVWFACSALLFAGFAESIFCFRIPAGDTRRRVSLRLVLLCFVLGMVIYYMEGSYYYRADLIFLLSSSVLLWVNQALRFSSGRQTRWHERDDLLISSYMANKHREDAFFNPLTMEGYNYIVSGDVPSKTTIDSSRLLTVEEIWHLYSWTDHRYARKCKDVCLSFALFKLLRRRFRGCYLHESTFEKTKKFVLGGLLSSCDETLRGFRIIEVELDFLFNSFHIGSFGGTLPLAAMGTALIPQFLLIFVDHDMGQNIRVFIHRSNLEAILTRIVTALYVSLCIMSFHLAIFSNWHKIRIIVTLCLRQKFSGSTASGNGNILSRTLIRILGSSSTSSYWSNTACQMSLMEASPPVSLLEPFSFLKSSGGVPRVTPLSRPWRARIPDEAKHALLRALWSSGGKLTDGRLSLLTNRAEKLSWACHQKFVTLKILVWHVATTICDVPFTRKTSLGIKKETRDNHKVATMLSNYCAYLVAFAPELLADDIYATRLAFDAARTAARERIREEGHVDKLYEAALMMDLSHTDFRGFQLRDVVFQGKMLAAQLLKLKDPKAEGDVSRSYDFQWKVLADFWAELMVFVSPADNAAAHLEKLKTGGELITHIWALLTHAGILRRPSDGDVHGEILEIDESGSDEGISSILRRPSHGVVHGEILEIDESGSDEGISCPV</sequence>
<feature type="transmembrane region" description="Helical" evidence="1">
    <location>
        <begin position="125"/>
        <end position="143"/>
    </location>
</feature>
<keyword evidence="1" id="KW-0812">Transmembrane</keyword>
<feature type="transmembrane region" description="Helical" evidence="1">
    <location>
        <begin position="317"/>
        <end position="339"/>
    </location>
</feature>
<gene>
    <name evidence="3" type="ORF">URODEC1_LOCUS109828</name>
    <name evidence="4" type="ORF">URODEC1_LOCUS123628</name>
</gene>
<keyword evidence="1" id="KW-0472">Membrane</keyword>
<dbReference type="InterPro" id="IPR025315">
    <property type="entry name" value="DUF4220"/>
</dbReference>
<evidence type="ECO:0000259" key="2">
    <source>
        <dbReference type="Pfam" id="PF13968"/>
    </source>
</evidence>
<feature type="transmembrane region" description="Helical" evidence="1">
    <location>
        <begin position="93"/>
        <end position="113"/>
    </location>
</feature>
<accession>A0ABC9H6T7</accession>
<keyword evidence="1" id="KW-1133">Transmembrane helix</keyword>
<proteinExistence type="predicted"/>
<feature type="transmembrane region" description="Helical" evidence="1">
    <location>
        <begin position="64"/>
        <end position="87"/>
    </location>
</feature>
<feature type="transmembrane region" description="Helical" evidence="1">
    <location>
        <begin position="359"/>
        <end position="381"/>
    </location>
</feature>
<keyword evidence="5" id="KW-1185">Reference proteome</keyword>
<evidence type="ECO:0000313" key="3">
    <source>
        <dbReference type="EMBL" id="CAL5083264.1"/>
    </source>
</evidence>
<evidence type="ECO:0000256" key="1">
    <source>
        <dbReference type="SAM" id="Phobius"/>
    </source>
</evidence>
<dbReference type="Pfam" id="PF13968">
    <property type="entry name" value="DUF4220"/>
    <property type="match status" value="1"/>
</dbReference>
<protein>
    <recommendedName>
        <fullName evidence="2">DUF4220 domain-containing protein</fullName>
    </recommendedName>
</protein>
<evidence type="ECO:0000313" key="5">
    <source>
        <dbReference type="Proteomes" id="UP001497457"/>
    </source>
</evidence>
<organism evidence="4 5">
    <name type="scientific">Urochloa decumbens</name>
    <dbReference type="NCBI Taxonomy" id="240449"/>
    <lineage>
        <taxon>Eukaryota</taxon>
        <taxon>Viridiplantae</taxon>
        <taxon>Streptophyta</taxon>
        <taxon>Embryophyta</taxon>
        <taxon>Tracheophyta</taxon>
        <taxon>Spermatophyta</taxon>
        <taxon>Magnoliopsida</taxon>
        <taxon>Liliopsida</taxon>
        <taxon>Poales</taxon>
        <taxon>Poaceae</taxon>
        <taxon>PACMAD clade</taxon>
        <taxon>Panicoideae</taxon>
        <taxon>Panicodae</taxon>
        <taxon>Paniceae</taxon>
        <taxon>Melinidinae</taxon>
        <taxon>Urochloa</taxon>
    </lineage>
</organism>
<dbReference type="Proteomes" id="UP001497457">
    <property type="component" value="Unassembled WGS sequence"/>
</dbReference>
<dbReference type="Pfam" id="PF04578">
    <property type="entry name" value="DUF594"/>
    <property type="match status" value="1"/>
</dbReference>
<dbReference type="Proteomes" id="UP001497457">
    <property type="component" value="Chromosome 7b"/>
</dbReference>